<dbReference type="Gene3D" id="3.40.50.300">
    <property type="entry name" value="P-loop containing nucleotide triphosphate hydrolases"/>
    <property type="match status" value="1"/>
</dbReference>
<dbReference type="Gene3D" id="1.10.8.730">
    <property type="match status" value="1"/>
</dbReference>
<organism evidence="2 3">
    <name type="scientific">Lachnospira multipara</name>
    <dbReference type="NCBI Taxonomy" id="28051"/>
    <lineage>
        <taxon>Bacteria</taxon>
        <taxon>Bacillati</taxon>
        <taxon>Bacillota</taxon>
        <taxon>Clostridia</taxon>
        <taxon>Lachnospirales</taxon>
        <taxon>Lachnospiraceae</taxon>
        <taxon>Lachnospira</taxon>
    </lineage>
</organism>
<keyword evidence="3" id="KW-1185">Reference proteome</keyword>
<dbReference type="PANTHER" id="PTHR30121">
    <property type="entry name" value="UNCHARACTERIZED PROTEIN YJGR-RELATED"/>
    <property type="match status" value="1"/>
</dbReference>
<dbReference type="EMBL" id="FNUL01000019">
    <property type="protein sequence ID" value="SEG03612.1"/>
    <property type="molecule type" value="Genomic_DNA"/>
</dbReference>
<evidence type="ECO:0000259" key="1">
    <source>
        <dbReference type="Pfam" id="PF19044"/>
    </source>
</evidence>
<dbReference type="NCBIfam" id="NF045971">
    <property type="entry name" value="conju_CD1110"/>
    <property type="match status" value="1"/>
</dbReference>
<reference evidence="2 3" key="1">
    <citation type="submission" date="2016-10" db="EMBL/GenBank/DDBJ databases">
        <authorList>
            <person name="de Groot N.N."/>
        </authorList>
    </citation>
    <scope>NUCLEOTIDE SEQUENCE [LARGE SCALE GENOMIC DNA]</scope>
    <source>
        <strain evidence="2 3">D15d</strain>
    </source>
</reference>
<dbReference type="InterPro" id="IPR027417">
    <property type="entry name" value="P-loop_NTPase"/>
</dbReference>
<dbReference type="RefSeq" id="WP_146058876.1">
    <property type="nucleotide sequence ID" value="NZ_FNUL01000019.1"/>
</dbReference>
<evidence type="ECO:0000313" key="3">
    <source>
        <dbReference type="Proteomes" id="UP000236726"/>
    </source>
</evidence>
<protein>
    <submittedName>
        <fullName evidence="2">Type IV secretory pathway, VirB4 component</fullName>
    </submittedName>
</protein>
<proteinExistence type="predicted"/>
<dbReference type="Proteomes" id="UP000236726">
    <property type="component" value="Unassembled WGS sequence"/>
</dbReference>
<gene>
    <name evidence="2" type="ORF">SAMN05216537_11912</name>
</gene>
<dbReference type="Pfam" id="PF19044">
    <property type="entry name" value="P-loop_TraG"/>
    <property type="match status" value="1"/>
</dbReference>
<dbReference type="InterPro" id="IPR043964">
    <property type="entry name" value="P-loop_TraG"/>
</dbReference>
<dbReference type="PANTHER" id="PTHR30121:SF6">
    <property type="entry name" value="SLR6007 PROTEIN"/>
    <property type="match status" value="1"/>
</dbReference>
<dbReference type="InterPro" id="IPR051162">
    <property type="entry name" value="T4SS_component"/>
</dbReference>
<evidence type="ECO:0000313" key="2">
    <source>
        <dbReference type="EMBL" id="SEG03612.1"/>
    </source>
</evidence>
<dbReference type="SUPFAM" id="SSF52540">
    <property type="entry name" value="P-loop containing nucleoside triphosphate hydrolases"/>
    <property type="match status" value="1"/>
</dbReference>
<accession>A0A1H5WVR4</accession>
<feature type="domain" description="TraG P-loop" evidence="1">
    <location>
        <begin position="451"/>
        <end position="760"/>
    </location>
</feature>
<sequence length="807" mass="91672">MAKTKKKTNSLDGSLFSKIAKIDSLPKTVQDSIPFRGIMQDGIIETKPGVFTKTYKLEDANFTMLNEDEQISFMKKFMNILNTFPDGCKWQFNIYNHEIDKRKTLEDICIKPQGDNLNKYRKEMNEILTSNLKHGNASLTQDKYLTVSIEDGNVEHGISTLDKMDVDISKRFRSLSARETRPLSLEERLRLIYNIYNQSYDYRLATGVFDGEEHLDLSLIAKQGLSVKDIIGPSSMQFSDNTFMLGDRYGQAFYLERVPMYLSTDFLRDICDIQTNSLISMNFEQIDADVANNLVKSQLATIEARIDAVTKKHNDDGSYNAALPPELEKSQIAARDLMNDITSRDQRLYYMTFTVCLFATSKENLSSVVKILNSIAAKHQCPIKPLKFQQEQALNTTLPFCRNELSVERLYTTESASAFIPYNTIELNQKHAVFYGLNQVSKSMIMYDRTKGDNFNGLIFGSSGSGKSFAAKNEMINVLLSHPEAQIFVIDPQGEYTPLVKALNGTKIPLAPGARTYVNPMDLDISDVEDENSNPIAGKIDFITSMISTIKKAPLTSSEEAIINAAVTRLYDPYVRELERDGKTIDKDRCPTLSDLYQLLDIQRKSNPEAGNLCDILSSFTMGQFDNFAHRTNVKTDNRFVVYDIKGAGTKMKELSYQVCLNDIWNRMIENSKKGIYTWIYIDEFHILLESEEATLTLKRIWKMARKWLGVPTGIMQNAADLLKSSETQAIFNNTSFILMLKGQLMDRNAFQELLHLSPAQLEYITDSDRGYGLFYNGKMTIPFKSEFPTKTKLYSIMTTQHDGEAV</sequence>
<name>A0A1H5WVR4_9FIRM</name>
<dbReference type="AlphaFoldDB" id="A0A1H5WVR4"/>